<dbReference type="Pfam" id="PF00534">
    <property type="entry name" value="Glycos_transf_1"/>
    <property type="match status" value="1"/>
</dbReference>
<dbReference type="RefSeq" id="WP_150901782.1">
    <property type="nucleotide sequence ID" value="NZ_VTWT01000001.1"/>
</dbReference>
<dbReference type="InterPro" id="IPR001296">
    <property type="entry name" value="Glyco_trans_1"/>
</dbReference>
<proteinExistence type="predicted"/>
<dbReference type="Proteomes" id="UP000326570">
    <property type="component" value="Unassembled WGS sequence"/>
</dbReference>
<dbReference type="GO" id="GO:0016757">
    <property type="term" value="F:glycosyltransferase activity"/>
    <property type="evidence" value="ECO:0007669"/>
    <property type="project" value="InterPro"/>
</dbReference>
<organism evidence="4 5">
    <name type="scientific">Adhaeribacter soli</name>
    <dbReference type="NCBI Taxonomy" id="2607655"/>
    <lineage>
        <taxon>Bacteria</taxon>
        <taxon>Pseudomonadati</taxon>
        <taxon>Bacteroidota</taxon>
        <taxon>Cytophagia</taxon>
        <taxon>Cytophagales</taxon>
        <taxon>Hymenobacteraceae</taxon>
        <taxon>Adhaeribacter</taxon>
    </lineage>
</organism>
<dbReference type="InterPro" id="IPR028098">
    <property type="entry name" value="Glyco_trans_4-like_N"/>
</dbReference>
<evidence type="ECO:0000313" key="5">
    <source>
        <dbReference type="Proteomes" id="UP000326570"/>
    </source>
</evidence>
<gene>
    <name evidence="4" type="ORF">F0P94_00690</name>
</gene>
<dbReference type="AlphaFoldDB" id="A0A5N1J9X9"/>
<dbReference type="EMBL" id="VTWT01000001">
    <property type="protein sequence ID" value="KAA9345639.1"/>
    <property type="molecule type" value="Genomic_DNA"/>
</dbReference>
<comment type="caution">
    <text evidence="4">The sequence shown here is derived from an EMBL/GenBank/DDBJ whole genome shotgun (WGS) entry which is preliminary data.</text>
</comment>
<name>A0A5N1J9X9_9BACT</name>
<keyword evidence="1 4" id="KW-0808">Transferase</keyword>
<dbReference type="SUPFAM" id="SSF53756">
    <property type="entry name" value="UDP-Glycosyltransferase/glycogen phosphorylase"/>
    <property type="match status" value="1"/>
</dbReference>
<accession>A0A5N1J9X9</accession>
<evidence type="ECO:0000313" key="4">
    <source>
        <dbReference type="EMBL" id="KAA9345639.1"/>
    </source>
</evidence>
<dbReference type="PANTHER" id="PTHR46401:SF2">
    <property type="entry name" value="GLYCOSYLTRANSFERASE WBBK-RELATED"/>
    <property type="match status" value="1"/>
</dbReference>
<dbReference type="Pfam" id="PF13439">
    <property type="entry name" value="Glyco_transf_4"/>
    <property type="match status" value="1"/>
</dbReference>
<dbReference type="PANTHER" id="PTHR46401">
    <property type="entry name" value="GLYCOSYLTRANSFERASE WBBK-RELATED"/>
    <property type="match status" value="1"/>
</dbReference>
<keyword evidence="5" id="KW-1185">Reference proteome</keyword>
<feature type="domain" description="Glycosyltransferase subfamily 4-like N-terminal" evidence="3">
    <location>
        <begin position="27"/>
        <end position="143"/>
    </location>
</feature>
<feature type="domain" description="Glycosyl transferase family 1" evidence="2">
    <location>
        <begin position="159"/>
        <end position="323"/>
    </location>
</feature>
<dbReference type="GO" id="GO:0009103">
    <property type="term" value="P:lipopolysaccharide biosynthetic process"/>
    <property type="evidence" value="ECO:0007669"/>
    <property type="project" value="TreeGrafter"/>
</dbReference>
<reference evidence="4 5" key="1">
    <citation type="submission" date="2019-09" db="EMBL/GenBank/DDBJ databases">
        <title>Genome sequence of Adhaeribacter sp. M2.</title>
        <authorList>
            <person name="Srinivasan S."/>
        </authorList>
    </citation>
    <scope>NUCLEOTIDE SEQUENCE [LARGE SCALE GENOMIC DNA]</scope>
    <source>
        <strain evidence="4 5">M2</strain>
    </source>
</reference>
<dbReference type="Gene3D" id="3.40.50.2000">
    <property type="entry name" value="Glycogen Phosphorylase B"/>
    <property type="match status" value="2"/>
</dbReference>
<evidence type="ECO:0000259" key="2">
    <source>
        <dbReference type="Pfam" id="PF00534"/>
    </source>
</evidence>
<evidence type="ECO:0000256" key="1">
    <source>
        <dbReference type="ARBA" id="ARBA00022679"/>
    </source>
</evidence>
<evidence type="ECO:0000259" key="3">
    <source>
        <dbReference type="Pfam" id="PF13439"/>
    </source>
</evidence>
<protein>
    <submittedName>
        <fullName evidence="4">Glycosyltransferase family 4 protein</fullName>
    </submittedName>
</protein>
<dbReference type="CDD" id="cd03809">
    <property type="entry name" value="GT4_MtfB-like"/>
    <property type="match status" value="1"/>
</dbReference>
<sequence>MVVNHPEAEFYFFFDRPYDNQFIFGPNVTPVVLNPPARHPFLFYIWFEISVAKALARIKPDVFLSTDGLTTLKTAVPKVTVMHDLAFEHYPQDIDFIFRKYLQYFSPKFARRSERIIAVSEFTRQDIVKTYGIEAKKIDVVYNDASAFFAPSPEAEQENTRNKFSKGKPYFIFVGAIHPRKNLVHLFKAFDSFKQQTGSEAKLLIVGRKAWNSKDISNTFERMKFQEDVVFTGRVTDEELRQLYGAGLANVYVPTLEGFGIPIVEAQKCNCPVITSNISSMPEVGGEAVLLVDPFNVGEIAGTMKKITEDAALRQTLIYLGRQNLKRFSWERSAGQLWDSLMLATESTRKPA</sequence>